<feature type="binding site" evidence="17">
    <location>
        <position position="255"/>
    </location>
    <ligand>
        <name>substrate</name>
    </ligand>
</feature>
<dbReference type="InterPro" id="IPR013777">
    <property type="entry name" value="A-amylase-like"/>
</dbReference>
<dbReference type="Pfam" id="PF09260">
    <property type="entry name" value="A_amylase_dom_C"/>
    <property type="match status" value="1"/>
</dbReference>
<dbReference type="InterPro" id="IPR017853">
    <property type="entry name" value="GH"/>
</dbReference>
<evidence type="ECO:0000256" key="2">
    <source>
        <dbReference type="ARBA" id="ARBA00001913"/>
    </source>
</evidence>
<feature type="binding site" evidence="15">
    <location>
        <position position="140"/>
    </location>
    <ligand>
        <name>Ca(2+)</name>
        <dbReference type="ChEBI" id="CHEBI:29108"/>
        <label>1</label>
    </ligand>
</feature>
<evidence type="ECO:0000256" key="18">
    <source>
        <dbReference type="SAM" id="SignalP"/>
    </source>
</evidence>
<feature type="binding site" evidence="15">
    <location>
        <position position="251"/>
    </location>
    <ligand>
        <name>Ca(2+)</name>
        <dbReference type="ChEBI" id="CHEBI:29108"/>
        <label>2</label>
    </ligand>
</feature>
<evidence type="ECO:0000256" key="5">
    <source>
        <dbReference type="ARBA" id="ARBA00022723"/>
    </source>
</evidence>
<dbReference type="AlphaFoldDB" id="A0A9P7YRT7"/>
<evidence type="ECO:0000259" key="19">
    <source>
        <dbReference type="SMART" id="SM00642"/>
    </source>
</evidence>
<evidence type="ECO:0000256" key="3">
    <source>
        <dbReference type="ARBA" id="ARBA00008061"/>
    </source>
</evidence>
<feature type="binding site" evidence="15">
    <location>
        <position position="231"/>
    </location>
    <ligand>
        <name>Ca(2+)</name>
        <dbReference type="ChEBI" id="CHEBI:29108"/>
        <label>1</label>
    </ligand>
</feature>
<evidence type="ECO:0000256" key="15">
    <source>
        <dbReference type="PIRSR" id="PIRSR001024-3"/>
    </source>
</evidence>
<comment type="caution">
    <text evidence="20">The sequence shown here is derived from an EMBL/GenBank/DDBJ whole genome shotgun (WGS) entry which is preliminary data.</text>
</comment>
<feature type="chain" id="PRO_5040150503" description="alpha-amylase" evidence="18">
    <location>
        <begin position="24"/>
        <end position="498"/>
    </location>
</feature>
<comment type="similarity">
    <text evidence="3">Belongs to the glycosyl hydrolase 13 family.</text>
</comment>
<dbReference type="Gene3D" id="3.20.20.80">
    <property type="entry name" value="Glycosidases"/>
    <property type="match status" value="1"/>
</dbReference>
<feature type="binding site" evidence="17">
    <location>
        <position position="225"/>
    </location>
    <ligand>
        <name>substrate</name>
    </ligand>
</feature>
<dbReference type="PANTHER" id="PTHR10357">
    <property type="entry name" value="ALPHA-AMYLASE FAMILY MEMBER"/>
    <property type="match status" value="1"/>
</dbReference>
<evidence type="ECO:0000256" key="4">
    <source>
        <dbReference type="ARBA" id="ARBA00012595"/>
    </source>
</evidence>
<evidence type="ECO:0000313" key="21">
    <source>
        <dbReference type="Proteomes" id="UP000824998"/>
    </source>
</evidence>
<keyword evidence="5 15" id="KW-0479">Metal-binding</keyword>
<accession>A0A9P7YRT7</accession>
<feature type="site" description="Transition state stabilizer" evidence="14">
    <location>
        <position position="318"/>
    </location>
</feature>
<sequence>MFSTSLRVFVIYALTTLLQTANAATPNEWRSRSIYQIFTDRFARTDEFNTYCVPGYRGFCGGTWQGITNKLDYIQGMGFTAIWISPVVQNVADSARAYHGYSATNLYGLNSNFGTAGDLKALAKALQSRGMYLMVDVVANHFGYDGSAYDVDYSTLNPFNQREHFHVNPICFIEDYANQIEVEQCWIGDGDYPLPDVNTTHPTVREGFSDWLKWFIPEYSIDGLRVDTVKHVEKPFWPIFNYASNVYNLGEVLDGNIQYFCPYQNYMDGLFAYPIYFQITQFFSDPSATSANLVRAIGDMTSECKDTTLLGSFSENHDQARFANYTQDMALARNIIAYTMIADGIPVIYQGQEQHFSGGADPYDREALWTSNYDTDSPLYNFVKQMNAIRSMSFTKSSSYLAWKQTVTYSDGHIIAIRKGEANSMTLMVTNNLGEGAADYNLNMPNAGFATRLKVVELLSCREVNVDQRGGLDVQIISGLPSIYYPQYLLPGTGWCGY</sequence>
<feature type="disulfide bond" evidence="16">
    <location>
        <begin position="261"/>
        <end position="304"/>
    </location>
</feature>
<feature type="disulfide bond" evidence="16">
    <location>
        <begin position="171"/>
        <end position="185"/>
    </location>
</feature>
<keyword evidence="12" id="KW-0326">Glycosidase</keyword>
<dbReference type="SMART" id="SM00642">
    <property type="entry name" value="Aamy"/>
    <property type="match status" value="1"/>
</dbReference>
<dbReference type="InterPro" id="IPR015340">
    <property type="entry name" value="A_amylase_C_dom"/>
</dbReference>
<dbReference type="GO" id="GO:0016052">
    <property type="term" value="P:carbohydrate catabolic process"/>
    <property type="evidence" value="ECO:0007669"/>
    <property type="project" value="InterPro"/>
</dbReference>
<dbReference type="SUPFAM" id="SSF51445">
    <property type="entry name" value="(Trans)glycosidases"/>
    <property type="match status" value="1"/>
</dbReference>
<evidence type="ECO:0000256" key="9">
    <source>
        <dbReference type="ARBA" id="ARBA00023157"/>
    </source>
</evidence>
<feature type="signal peptide" evidence="18">
    <location>
        <begin position="1"/>
        <end position="23"/>
    </location>
</feature>
<evidence type="ECO:0000256" key="17">
    <source>
        <dbReference type="PIRSR" id="PIRSR001024-5"/>
    </source>
</evidence>
<dbReference type="GO" id="GO:0004556">
    <property type="term" value="F:alpha-amylase activity"/>
    <property type="evidence" value="ECO:0007669"/>
    <property type="project" value="UniProtKB-EC"/>
</dbReference>
<dbReference type="InterPro" id="IPR013780">
    <property type="entry name" value="Glyco_hydro_b"/>
</dbReference>
<evidence type="ECO:0000256" key="10">
    <source>
        <dbReference type="ARBA" id="ARBA00023180"/>
    </source>
</evidence>
<keyword evidence="11" id="KW-0119">Carbohydrate metabolism</keyword>
<keyword evidence="10" id="KW-0325">Glycoprotein</keyword>
<evidence type="ECO:0000256" key="13">
    <source>
        <dbReference type="PIRSR" id="PIRSR001024-1"/>
    </source>
</evidence>
<organism evidence="20 21">
    <name type="scientific">Amylocarpus encephaloides</name>
    <dbReference type="NCBI Taxonomy" id="45428"/>
    <lineage>
        <taxon>Eukaryota</taxon>
        <taxon>Fungi</taxon>
        <taxon>Dikarya</taxon>
        <taxon>Ascomycota</taxon>
        <taxon>Pezizomycotina</taxon>
        <taxon>Leotiomycetes</taxon>
        <taxon>Helotiales</taxon>
        <taxon>Helotiales incertae sedis</taxon>
        <taxon>Amylocarpus</taxon>
    </lineage>
</organism>
<dbReference type="PANTHER" id="PTHR10357:SF215">
    <property type="entry name" value="ALPHA-AMYLASE 1"/>
    <property type="match status" value="1"/>
</dbReference>
<feature type="domain" description="Glycosyl hydrolase family 13 catalytic" evidence="19">
    <location>
        <begin position="36"/>
        <end position="390"/>
    </location>
</feature>
<feature type="binding site" evidence="17">
    <location>
        <position position="141"/>
    </location>
    <ligand>
        <name>substrate</name>
    </ligand>
</feature>
<comment type="cofactor">
    <cofactor evidence="2">
        <name>Ca(2+)</name>
        <dbReference type="ChEBI" id="CHEBI:29108"/>
    </cofactor>
</comment>
<gene>
    <name evidence="20" type="ORF">BJ875DRAFT_492903</name>
</gene>
<evidence type="ECO:0000313" key="20">
    <source>
        <dbReference type="EMBL" id="KAG9237933.1"/>
    </source>
</evidence>
<feature type="disulfide bond" evidence="16">
    <location>
        <begin position="461"/>
        <end position="496"/>
    </location>
</feature>
<dbReference type="OrthoDB" id="204980at2759"/>
<keyword evidence="9 16" id="KW-1015">Disulfide bond</keyword>
<evidence type="ECO:0000256" key="14">
    <source>
        <dbReference type="PIRSR" id="PIRSR001024-2"/>
    </source>
</evidence>
<dbReference type="CDD" id="cd11319">
    <property type="entry name" value="AmyAc_euk_AmyA"/>
    <property type="match status" value="1"/>
</dbReference>
<evidence type="ECO:0000256" key="1">
    <source>
        <dbReference type="ARBA" id="ARBA00000548"/>
    </source>
</evidence>
<proteinExistence type="inferred from homology"/>
<evidence type="ECO:0000256" key="6">
    <source>
        <dbReference type="ARBA" id="ARBA00022729"/>
    </source>
</evidence>
<dbReference type="SUPFAM" id="SSF51011">
    <property type="entry name" value="Glycosyl hydrolase domain"/>
    <property type="match status" value="1"/>
</dbReference>
<keyword evidence="7 20" id="KW-0378">Hydrolase</keyword>
<dbReference type="FunFam" id="3.20.20.80:FF:000120">
    <property type="entry name" value="Alpha-amylase A"/>
    <property type="match status" value="1"/>
</dbReference>
<feature type="binding site" evidence="17">
    <location>
        <position position="318"/>
    </location>
    <ligand>
        <name>substrate</name>
    </ligand>
</feature>
<evidence type="ECO:0000256" key="16">
    <source>
        <dbReference type="PIRSR" id="PIRSR001024-4"/>
    </source>
</evidence>
<dbReference type="PIRSF" id="PIRSF001024">
    <property type="entry name" value="Alph-amyl_fung"/>
    <property type="match status" value="1"/>
</dbReference>
<dbReference type="Pfam" id="PF00128">
    <property type="entry name" value="Alpha-amylase"/>
    <property type="match status" value="1"/>
</dbReference>
<keyword evidence="21" id="KW-1185">Reference proteome</keyword>
<protein>
    <recommendedName>
        <fullName evidence="4">alpha-amylase</fullName>
        <ecNumber evidence="4">3.2.1.1</ecNumber>
    </recommendedName>
</protein>
<reference evidence="20" key="1">
    <citation type="journal article" date="2021" name="IMA Fungus">
        <title>Genomic characterization of three marine fungi, including Emericellopsis atlantica sp. nov. with signatures of a generalist lifestyle and marine biomass degradation.</title>
        <authorList>
            <person name="Hagestad O.C."/>
            <person name="Hou L."/>
            <person name="Andersen J.H."/>
            <person name="Hansen E.H."/>
            <person name="Altermark B."/>
            <person name="Li C."/>
            <person name="Kuhnert E."/>
            <person name="Cox R.J."/>
            <person name="Crous P.W."/>
            <person name="Spatafora J.W."/>
            <person name="Lail K."/>
            <person name="Amirebrahimi M."/>
            <person name="Lipzen A."/>
            <person name="Pangilinan J."/>
            <person name="Andreopoulos W."/>
            <person name="Hayes R.D."/>
            <person name="Ng V."/>
            <person name="Grigoriev I.V."/>
            <person name="Jackson S.A."/>
            <person name="Sutton T.D.S."/>
            <person name="Dobson A.D.W."/>
            <person name="Rama T."/>
        </authorList>
    </citation>
    <scope>NUCLEOTIDE SEQUENCE</scope>
    <source>
        <strain evidence="20">TRa018bII</strain>
    </source>
</reference>
<comment type="catalytic activity">
    <reaction evidence="1">
        <text>Endohydrolysis of (1-&gt;4)-alpha-D-glucosidic linkages in polysaccharides containing three or more (1-&gt;4)-alpha-linked D-glucose units.</text>
        <dbReference type="EC" id="3.2.1.1"/>
    </reaction>
</comment>
<feature type="binding site" evidence="15">
    <location>
        <position position="227"/>
    </location>
    <ligand>
        <name>Ca(2+)</name>
        <dbReference type="ChEBI" id="CHEBI:29108"/>
        <label>2</label>
    </ligand>
</feature>
<dbReference type="GO" id="GO:0005509">
    <property type="term" value="F:calcium ion binding"/>
    <property type="evidence" value="ECO:0007669"/>
    <property type="project" value="InterPro"/>
</dbReference>
<feature type="binding site" evidence="15">
    <location>
        <position position="196"/>
    </location>
    <ligand>
        <name>Ca(2+)</name>
        <dbReference type="ChEBI" id="CHEBI:29108"/>
        <label>1</label>
    </ligand>
</feature>
<dbReference type="EMBL" id="MU251378">
    <property type="protein sequence ID" value="KAG9237933.1"/>
    <property type="molecule type" value="Genomic_DNA"/>
</dbReference>
<evidence type="ECO:0000256" key="8">
    <source>
        <dbReference type="ARBA" id="ARBA00022837"/>
    </source>
</evidence>
<feature type="active site" description="Proton donor" evidence="13">
    <location>
        <position position="251"/>
    </location>
</feature>
<evidence type="ECO:0000256" key="12">
    <source>
        <dbReference type="ARBA" id="ARBA00023295"/>
    </source>
</evidence>
<feature type="binding site" evidence="17">
    <location>
        <position position="365"/>
    </location>
    <ligand>
        <name>substrate</name>
    </ligand>
</feature>
<evidence type="ECO:0000256" key="7">
    <source>
        <dbReference type="ARBA" id="ARBA00022801"/>
    </source>
</evidence>
<name>A0A9P7YRT7_9HELO</name>
<feature type="binding site" evidence="15">
    <location>
        <position position="183"/>
    </location>
    <ligand>
        <name>Ca(2+)</name>
        <dbReference type="ChEBI" id="CHEBI:29108"/>
        <label>1</label>
    </ligand>
</feature>
<dbReference type="Gene3D" id="2.60.40.1180">
    <property type="entry name" value="Golgi alpha-mannosidase II"/>
    <property type="match status" value="1"/>
</dbReference>
<feature type="active site" description="Nucleophile" evidence="13">
    <location>
        <position position="227"/>
    </location>
</feature>
<evidence type="ECO:0000256" key="11">
    <source>
        <dbReference type="ARBA" id="ARBA00023277"/>
    </source>
</evidence>
<keyword evidence="8 15" id="KW-0106">Calcium</keyword>
<dbReference type="EC" id="3.2.1.1" evidence="4"/>
<keyword evidence="6 18" id="KW-0732">Signal</keyword>
<dbReference type="InterPro" id="IPR006047">
    <property type="entry name" value="GH13_cat_dom"/>
</dbReference>
<feature type="disulfide bond" evidence="16">
    <location>
        <begin position="52"/>
        <end position="60"/>
    </location>
</feature>
<dbReference type="Proteomes" id="UP000824998">
    <property type="component" value="Unassembled WGS sequence"/>
</dbReference>